<evidence type="ECO:0000256" key="2">
    <source>
        <dbReference type="SAM" id="Phobius"/>
    </source>
</evidence>
<keyword evidence="2" id="KW-1133">Transmembrane helix</keyword>
<keyword evidence="4" id="KW-1185">Reference proteome</keyword>
<gene>
    <name evidence="3" type="ORF">HGB44_24310</name>
</gene>
<name>A0A7X6RT08_9ACTN</name>
<proteinExistence type="predicted"/>
<evidence type="ECO:0000256" key="1">
    <source>
        <dbReference type="SAM" id="MobiDB-lite"/>
    </source>
</evidence>
<dbReference type="RefSeq" id="WP_061081398.1">
    <property type="nucleotide sequence ID" value="NZ_JAAXPG010000027.1"/>
</dbReference>
<keyword evidence="2" id="KW-0812">Transmembrane</keyword>
<keyword evidence="2" id="KW-0472">Membrane</keyword>
<feature type="region of interest" description="Disordered" evidence="1">
    <location>
        <begin position="32"/>
        <end position="75"/>
    </location>
</feature>
<accession>A0A7X6RT08</accession>
<dbReference type="Proteomes" id="UP000553209">
    <property type="component" value="Unassembled WGS sequence"/>
</dbReference>
<evidence type="ECO:0000313" key="4">
    <source>
        <dbReference type="Proteomes" id="UP000553209"/>
    </source>
</evidence>
<reference evidence="3 4" key="1">
    <citation type="submission" date="2020-04" db="EMBL/GenBank/DDBJ databases">
        <title>MicrobeNet Type strains.</title>
        <authorList>
            <person name="Nicholson A.C."/>
        </authorList>
    </citation>
    <scope>NUCLEOTIDE SEQUENCE [LARGE SCALE GENOMIC DNA]</scope>
    <source>
        <strain evidence="3 4">ATCC 23612</strain>
    </source>
</reference>
<dbReference type="EMBL" id="JAAXPG010000027">
    <property type="protein sequence ID" value="NKZ00767.1"/>
    <property type="molecule type" value="Genomic_DNA"/>
</dbReference>
<organism evidence="3 4">
    <name type="scientific">Nocardiopsis alborubida</name>
    <dbReference type="NCBI Taxonomy" id="146802"/>
    <lineage>
        <taxon>Bacteria</taxon>
        <taxon>Bacillati</taxon>
        <taxon>Actinomycetota</taxon>
        <taxon>Actinomycetes</taxon>
        <taxon>Streptosporangiales</taxon>
        <taxon>Nocardiopsidaceae</taxon>
        <taxon>Nocardiopsis</taxon>
    </lineage>
</organism>
<sequence>MSVVVLLGAGALVGLVALTVIVVVTLLREGPQTPEEEAAAEAEGPETASGRIPEQSVPEDAVRPGRVPTADGSVV</sequence>
<feature type="compositionally biased region" description="Acidic residues" evidence="1">
    <location>
        <begin position="34"/>
        <end position="44"/>
    </location>
</feature>
<evidence type="ECO:0000313" key="3">
    <source>
        <dbReference type="EMBL" id="NKZ00767.1"/>
    </source>
</evidence>
<comment type="caution">
    <text evidence="3">The sequence shown here is derived from an EMBL/GenBank/DDBJ whole genome shotgun (WGS) entry which is preliminary data.</text>
</comment>
<feature type="transmembrane region" description="Helical" evidence="2">
    <location>
        <begin position="6"/>
        <end position="27"/>
    </location>
</feature>
<protein>
    <submittedName>
        <fullName evidence="3">Uncharacterized protein</fullName>
    </submittedName>
</protein>
<dbReference type="AlphaFoldDB" id="A0A7X6RT08"/>